<comment type="caution">
    <text evidence="1">The sequence shown here is derived from an EMBL/GenBank/DDBJ whole genome shotgun (WGS) entry which is preliminary data.</text>
</comment>
<evidence type="ECO:0000313" key="2">
    <source>
        <dbReference type="Proteomes" id="UP000481153"/>
    </source>
</evidence>
<name>A0A6G0WDQ7_9STRA</name>
<accession>A0A6G0WDQ7</accession>
<dbReference type="VEuPathDB" id="FungiDB:AeMF1_009925"/>
<keyword evidence="2" id="KW-1185">Reference proteome</keyword>
<dbReference type="AlphaFoldDB" id="A0A6G0WDQ7"/>
<gene>
    <name evidence="1" type="ORF">Ae201684_016042</name>
</gene>
<proteinExistence type="predicted"/>
<sequence length="316" mass="35283">MMHQLDPQQRCDFDTLKSLVAAGLGEIYNDMDMILALREANFDTTEAFLALKKRCDVTKKRSLFDDDTWRYPKRRSASLPANVSSYSRFVTPLYCVSEADARDSKRILASAPSPLPPTQSREGDPICAANLLAKHLSSRLNPFKEETEHSLEEVLEKLAVDWTSDTKNLLEQACAALNHKNFHVSLAIRLPAAYEKDLAIFYWGLKCMQATKYQMGGPKDSGKDPLPYSLYQASSFDRTQASNLLLEMLSLLPHVDSKDALGITPSEDDVHQSDQAAMAASLAALSKSEDKVEALTLACHRHVTRLESYRNANKVL</sequence>
<reference evidence="1 2" key="1">
    <citation type="submission" date="2019-07" db="EMBL/GenBank/DDBJ databases">
        <title>Genomics analysis of Aphanomyces spp. identifies a new class of oomycete effector associated with host adaptation.</title>
        <authorList>
            <person name="Gaulin E."/>
        </authorList>
    </citation>
    <scope>NUCLEOTIDE SEQUENCE [LARGE SCALE GENOMIC DNA]</scope>
    <source>
        <strain evidence="1 2">ATCC 201684</strain>
    </source>
</reference>
<evidence type="ECO:0000313" key="1">
    <source>
        <dbReference type="EMBL" id="KAF0725479.1"/>
    </source>
</evidence>
<dbReference type="EMBL" id="VJMJ01000241">
    <property type="protein sequence ID" value="KAF0725479.1"/>
    <property type="molecule type" value="Genomic_DNA"/>
</dbReference>
<dbReference type="Proteomes" id="UP000481153">
    <property type="component" value="Unassembled WGS sequence"/>
</dbReference>
<organism evidence="1 2">
    <name type="scientific">Aphanomyces euteiches</name>
    <dbReference type="NCBI Taxonomy" id="100861"/>
    <lineage>
        <taxon>Eukaryota</taxon>
        <taxon>Sar</taxon>
        <taxon>Stramenopiles</taxon>
        <taxon>Oomycota</taxon>
        <taxon>Saprolegniomycetes</taxon>
        <taxon>Saprolegniales</taxon>
        <taxon>Verrucalvaceae</taxon>
        <taxon>Aphanomyces</taxon>
    </lineage>
</organism>
<protein>
    <submittedName>
        <fullName evidence="1">Uncharacterized protein</fullName>
    </submittedName>
</protein>